<dbReference type="Pfam" id="PF13401">
    <property type="entry name" value="AAA_22"/>
    <property type="match status" value="1"/>
</dbReference>
<evidence type="ECO:0000313" key="3">
    <source>
        <dbReference type="Proteomes" id="UP000030060"/>
    </source>
</evidence>
<dbReference type="InterPro" id="IPR049945">
    <property type="entry name" value="AAA_22"/>
</dbReference>
<dbReference type="SUPFAM" id="SSF48371">
    <property type="entry name" value="ARM repeat"/>
    <property type="match status" value="1"/>
</dbReference>
<dbReference type="SUPFAM" id="SSF52540">
    <property type="entry name" value="P-loop containing nucleoside triphosphate hydrolases"/>
    <property type="match status" value="1"/>
</dbReference>
<dbReference type="Pfam" id="PF14130">
    <property type="entry name" value="Cap4_nuclease"/>
    <property type="match status" value="1"/>
</dbReference>
<dbReference type="InterPro" id="IPR025382">
    <property type="entry name" value="Cap4-like_endonuclease_dom"/>
</dbReference>
<evidence type="ECO:0000313" key="2">
    <source>
        <dbReference type="EMBL" id="KGE65828.1"/>
    </source>
</evidence>
<accession>A0A0A1YV78</accession>
<dbReference type="Gene3D" id="3.40.50.300">
    <property type="entry name" value="P-loop containing nucleotide triphosphate hydrolases"/>
    <property type="match status" value="1"/>
</dbReference>
<dbReference type="Proteomes" id="UP000030060">
    <property type="component" value="Unassembled WGS sequence"/>
</dbReference>
<dbReference type="InterPro" id="IPR003593">
    <property type="entry name" value="AAA+_ATPase"/>
</dbReference>
<gene>
    <name evidence="2" type="ORF">K814_0121860</name>
</gene>
<feature type="domain" description="AAA+ ATPase" evidence="1">
    <location>
        <begin position="277"/>
        <end position="441"/>
    </location>
</feature>
<dbReference type="OrthoDB" id="8430782at2"/>
<dbReference type="RefSeq" id="WP_038848927.1">
    <property type="nucleotide sequence ID" value="NZ_ASGY01000164.1"/>
</dbReference>
<dbReference type="EMBL" id="ASGY01000164">
    <property type="protein sequence ID" value="KGE65828.1"/>
    <property type="molecule type" value="Genomic_DNA"/>
</dbReference>
<sequence>MAGAEAQAGFYYQNLVAALQLLELIDIGSRVRSVTLENPARAKHIDDLIIDTDSGARFVQVKWSEDQSTSFTLASLVAEDEGGSLWEKLARGYQQIHSEQGEKVVELLSTRRAGINKQPAQGFVQSLQQFITEFHEPYISSAPGMSIESVPAYQYYEQTIEKLKLASGISDAEIFAAFLRSLRFKLSQDDRDTVSARVRTRLSQLGIEQQQFGVLLDECVKWSIGSARITADLVLEKLGLSDRFAERLSHRFPVDEELWVPTPELFMALDRALESLSSGFIVVVGEPGAGKSTALTKFLRANSSIKFGYYCFIPDERAVGNERLQEDAFVRSVCSGLKDAYPDFKFPKAYAPASVELLNDWLQELSKSNERVVFLIDGVDHVDRKTRESLLSKPLTSVLDGHLPDNVLIIVTTRYEQALPSAIVSHLRRESVRRIVVKRFDRLQVSEFMLHRGVSHDSELLEQIFVVSAGVPIYLEYLAKILFDMNIAERRKYLRQAPTLRNDRIDHFHDHMWQEWSADLDTVYLIAILVVRQEYTTPETLRKLLGSVNHPLSLAVVKQKLQAISYVLKVSEAKGFAINHASLAEFVSERTADYRSEITRAILDWYEAEPTTDESWRHRFRHLLDEGLHEEALNACDDDWVNRAWSCYRPMSEIQRNLDLIWRASIQSNDLVSFIRIGFLRQQAGLIEQNVELKPVEMAMTLMDIGLSDGALSAVWDGEFCMVSPADFALFAEHYACRIGRTLPTAIVRESLATRGNSGYPGTAAIYRVASLVMEPAALLGEIAQLRWQSKRQGSHAIAAAEAIENGKLNLELQLKVLQSLVDRVSIDKLIAISSQKLPDCILGAACQAALAVAYSKSGSIPDAIVVAEGIKLECLPHEFLTWVQVQFARYLIPFVGVESISIPTVPNTLAKNHHFNPDLIGMFEAFRSFMLNRVDGAAALRASCVHLRAPIGDIATSLISLAEFWVKSASGKAVGDGLVSLKAICDRLAIHPETFQSDSDTHYHGHLYAGSAHELYQHVWDCAAEFLDKEDQTALGSYWLEVNGGERCRRFPSATRKLAESLIGNRAAVAAQIQRRLLDSVEAAARAEEETMTLVPALLDVARTWGACGFREEAVRLWNDVATVACGVHNRKDYQFSEILIPLKLAHDKDPEGSRHRLAEQLELAHHLEDTGAGKQVAIAIEGLLGLVAQWWPAEVFRGVVAEERQIFRERALGGVLSELNAVSSFDKRILLAVLKTMSRWQNYGHFDDETLPAMRGFFAALLKQRSYDVADETYEFARQMFLVEKNRPRLLSEWAVMRNAIEPANEDAQRDEVMYWEPEEPSEEQSETNYSDDFRTQVKATLERLDPGDTAAFRVKLEEFAHQELRERTATRLSQERDDWRRALLATSSLKSVPPDLDQEFEVFLESFEQQILGLYGRDDAHLREAAEEVVRETVDGFSLFVGVPQLSFARFKEAFDLDAWLDKLLRPVGIGYRVEGELRALLPDRIQGASFTQLPSWLALAREKLTSDARALALVEVAKRYRLANPEEAFELLEEARDSIADFFFEHLDLCREICELSLEIDASRGCRFMLDSFRHQYNKYPTSLVYRLGGLIDSLNSAMALDGVALYDTWALHNRRLTAGLISKPIEHHWISAEDGFGFEGEAVGYLLALLKYPEIDVRLLAVEALVELCGKRPDLIEFMRSYWHILTDGQREYVISMLDSLGRLHPELVEQWASWLYDAASGEAHYNIRASLALALSGDKRQTSPAHPLAEKAHALLLHPSIPEVLSPQLVGGALFPVPWTQYQGWVINTLSKGFAHPKLMRSEALRILHETYPDAHEGLEQESAVHRAHNINTNFDELEIAATFDEACRSSVNRAVSRLMDAREINPTYLSEAAEVLRLRDPTDSLVKPVSRPEKVDWLSVAACDADFMEFADLDACVEAALSVEDGFARLFEYTEQRSGGEIGSQCQRACVVRVEMFGSLATGMELPSATLSALYADSRIRNRNLYRFELPWREGGVTEPIVPLVSSSLRVFRGRHTRELAALSGVWRTCFPDVEECADYLGTRLRGAMFSRGVEWQEAFDQGRRLHEPKSSGFLLEVDANALKKLALAMNLRLFARVEVERTTDKYKREAEMQWERRVGVVGLF</sequence>
<reference evidence="2 3" key="1">
    <citation type="journal article" date="2013" name="Genome Announc.">
        <title>Draft Genome Sequence of Pseudomonas fluorescens LMG 5329, a White Line-Inducing Principle-Producing Bioindicator for the Mushroom Pathogen Pseudomonas tolaasii.</title>
        <authorList>
            <person name="Ghequire M.G."/>
            <person name="Rokni-Zadeh H."/>
            <person name="Zarrineh P."/>
            <person name="De Mot R."/>
        </authorList>
    </citation>
    <scope>NUCLEOTIDE SEQUENCE [LARGE SCALE GENOMIC DNA]</scope>
    <source>
        <strain evidence="2 3">LMG 5329</strain>
    </source>
</reference>
<protein>
    <recommendedName>
        <fullName evidence="1">AAA+ ATPase domain-containing protein</fullName>
    </recommendedName>
</protein>
<comment type="caution">
    <text evidence="2">The sequence shown here is derived from an EMBL/GenBank/DDBJ whole genome shotgun (WGS) entry which is preliminary data.</text>
</comment>
<dbReference type="SMART" id="SM00382">
    <property type="entry name" value="AAA"/>
    <property type="match status" value="1"/>
</dbReference>
<evidence type="ECO:0000259" key="1">
    <source>
        <dbReference type="SMART" id="SM00382"/>
    </source>
</evidence>
<dbReference type="GO" id="GO:0004518">
    <property type="term" value="F:nuclease activity"/>
    <property type="evidence" value="ECO:0007669"/>
    <property type="project" value="InterPro"/>
</dbReference>
<dbReference type="InterPro" id="IPR027417">
    <property type="entry name" value="P-loop_NTPase"/>
</dbReference>
<organism evidence="2 3">
    <name type="scientific">Pseudomonas fluorescens LMG 5329</name>
    <dbReference type="NCBI Taxonomy" id="1324332"/>
    <lineage>
        <taxon>Bacteria</taxon>
        <taxon>Pseudomonadati</taxon>
        <taxon>Pseudomonadota</taxon>
        <taxon>Gammaproteobacteria</taxon>
        <taxon>Pseudomonadales</taxon>
        <taxon>Pseudomonadaceae</taxon>
        <taxon>Pseudomonas</taxon>
    </lineage>
</organism>
<proteinExistence type="predicted"/>
<dbReference type="GO" id="GO:0016887">
    <property type="term" value="F:ATP hydrolysis activity"/>
    <property type="evidence" value="ECO:0007669"/>
    <property type="project" value="InterPro"/>
</dbReference>
<dbReference type="InterPro" id="IPR016024">
    <property type="entry name" value="ARM-type_fold"/>
</dbReference>
<name>A0A0A1YV78_PSEFL</name>